<dbReference type="SUPFAM" id="SSF53383">
    <property type="entry name" value="PLP-dependent transferases"/>
    <property type="match status" value="1"/>
</dbReference>
<comment type="catalytic activity">
    <reaction evidence="6">
        <text>(2-aminoethyl)phosphonate + pyruvate = phosphonoacetaldehyde + L-alanine</text>
        <dbReference type="Rhea" id="RHEA:17021"/>
        <dbReference type="ChEBI" id="CHEBI:15361"/>
        <dbReference type="ChEBI" id="CHEBI:57418"/>
        <dbReference type="ChEBI" id="CHEBI:57972"/>
        <dbReference type="ChEBI" id="CHEBI:58383"/>
        <dbReference type="EC" id="2.6.1.37"/>
    </reaction>
</comment>
<dbReference type="HAMAP" id="MF_01376">
    <property type="entry name" value="PhnW_aminotrans_5"/>
    <property type="match status" value="1"/>
</dbReference>
<protein>
    <recommendedName>
        <fullName evidence="7">Alanine--glyoxylate aminotransferase</fullName>
        <ecNumber evidence="7">2.6.1.44</ecNumber>
    </recommendedName>
</protein>
<dbReference type="GO" id="GO:0019700">
    <property type="term" value="P:organic phosphonate catabolic process"/>
    <property type="evidence" value="ECO:0007669"/>
    <property type="project" value="InterPro"/>
</dbReference>
<reference evidence="11 12" key="1">
    <citation type="journal article" date="2018" name="Sci. Rep.">
        <title>Genomic signatures of local adaptation to the degree of environmental predictability in rotifers.</title>
        <authorList>
            <person name="Franch-Gras L."/>
            <person name="Hahn C."/>
            <person name="Garcia-Roger E.M."/>
            <person name="Carmona M.J."/>
            <person name="Serra M."/>
            <person name="Gomez A."/>
        </authorList>
    </citation>
    <scope>NUCLEOTIDE SEQUENCE [LARGE SCALE GENOMIC DNA]</scope>
    <source>
        <strain evidence="11">HYR1</strain>
    </source>
</reference>
<name>A0A3M7R276_BRAPC</name>
<evidence type="ECO:0000256" key="4">
    <source>
        <dbReference type="ARBA" id="ARBA00022898"/>
    </source>
</evidence>
<dbReference type="InterPro" id="IPR015421">
    <property type="entry name" value="PyrdxlP-dep_Trfase_major"/>
</dbReference>
<dbReference type="Gene3D" id="3.90.1150.10">
    <property type="entry name" value="Aspartate Aminotransferase, domain 1"/>
    <property type="match status" value="1"/>
</dbReference>
<comment type="catalytic activity">
    <reaction evidence="7">
        <text>glyoxylate + L-alanine = glycine + pyruvate</text>
        <dbReference type="Rhea" id="RHEA:24248"/>
        <dbReference type="ChEBI" id="CHEBI:15361"/>
        <dbReference type="ChEBI" id="CHEBI:36655"/>
        <dbReference type="ChEBI" id="CHEBI:57305"/>
        <dbReference type="ChEBI" id="CHEBI:57972"/>
        <dbReference type="EC" id="2.6.1.44"/>
    </reaction>
</comment>
<dbReference type="AlphaFoldDB" id="A0A3M7R276"/>
<keyword evidence="2 11" id="KW-0032">Aminotransferase</keyword>
<organism evidence="11 12">
    <name type="scientific">Brachionus plicatilis</name>
    <name type="common">Marine rotifer</name>
    <name type="synonym">Brachionus muelleri</name>
    <dbReference type="NCBI Taxonomy" id="10195"/>
    <lineage>
        <taxon>Eukaryota</taxon>
        <taxon>Metazoa</taxon>
        <taxon>Spiralia</taxon>
        <taxon>Gnathifera</taxon>
        <taxon>Rotifera</taxon>
        <taxon>Eurotatoria</taxon>
        <taxon>Monogononta</taxon>
        <taxon>Pseudotrocha</taxon>
        <taxon>Ploima</taxon>
        <taxon>Brachionidae</taxon>
        <taxon>Brachionus</taxon>
    </lineage>
</organism>
<dbReference type="Pfam" id="PF00266">
    <property type="entry name" value="Aminotran_5"/>
    <property type="match status" value="1"/>
</dbReference>
<dbReference type="InterPro" id="IPR015424">
    <property type="entry name" value="PyrdxlP-dep_Trfase"/>
</dbReference>
<sequence>MQADKKLFTPGPLTTTYSVKQAMLKDLGSRDDQFIQIIKNVQTKLIEIAVFCSFEGLPNDEYTVVLMQGSGTFGVESVFQTCTKLDESNVLVLENGAYGQRIEKICKLLSINHKVLRFPEDRAIDCDAVKSFLEKDNNYTHVAVIHGETTSGALNNVEKIGQLVKTHIPNSILIVDSMSAFGAVPVDIQKGFIDFLISSSNKCIQSVPGFSFVICSIKKLLSFKNNSRSLSLDLVDQYENMLKTNQFRFTPPTHSILAFKQALDELEQEGGPQKRYERYSNNHEIVRKGLLSIGFKELVPHEEQSKIINTFHYPNDENFNFEEFYKRLSDKGMVIYPGKMTKASCFRIGSIGALFAEDMHQLVQLIVQILRDMNVKIPIQY</sequence>
<evidence type="ECO:0000256" key="7">
    <source>
        <dbReference type="PIRNR" id="PIRNR000524"/>
    </source>
</evidence>
<evidence type="ECO:0000256" key="8">
    <source>
        <dbReference type="PIRSR" id="PIRSR000524-1"/>
    </source>
</evidence>
<dbReference type="PIRSF" id="PIRSF000524">
    <property type="entry name" value="SPT"/>
    <property type="match status" value="1"/>
</dbReference>
<dbReference type="PANTHER" id="PTHR42778:SF1">
    <property type="entry name" value="2-AMINOETHYLPHOSPHONATE--PYRUVATE TRANSAMINASE"/>
    <property type="match status" value="1"/>
</dbReference>
<evidence type="ECO:0000313" key="12">
    <source>
        <dbReference type="Proteomes" id="UP000276133"/>
    </source>
</evidence>
<feature type="binding site" evidence="8">
    <location>
        <position position="347"/>
    </location>
    <ligand>
        <name>substrate</name>
    </ligand>
</feature>
<gene>
    <name evidence="11" type="ORF">BpHYR1_007579</name>
</gene>
<proteinExistence type="inferred from homology"/>
<dbReference type="EMBL" id="REGN01004474">
    <property type="protein sequence ID" value="RNA17325.1"/>
    <property type="molecule type" value="Genomic_DNA"/>
</dbReference>
<accession>A0A3M7R276</accession>
<dbReference type="InterPro" id="IPR000192">
    <property type="entry name" value="Aminotrans_V_dom"/>
</dbReference>
<dbReference type="STRING" id="10195.A0A3M7R276"/>
<dbReference type="GO" id="GO:0008453">
    <property type="term" value="F:alanine-glyoxylate transaminase activity"/>
    <property type="evidence" value="ECO:0007669"/>
    <property type="project" value="UniProtKB-EC"/>
</dbReference>
<dbReference type="Gene3D" id="3.40.640.10">
    <property type="entry name" value="Type I PLP-dependent aspartate aminotransferase-like (Major domain)"/>
    <property type="match status" value="1"/>
</dbReference>
<evidence type="ECO:0000256" key="1">
    <source>
        <dbReference type="ARBA" id="ARBA00001933"/>
    </source>
</evidence>
<dbReference type="GO" id="GO:0047304">
    <property type="term" value="F:2-aminoethylphosphonate-pyruvate transaminase activity"/>
    <property type="evidence" value="ECO:0007669"/>
    <property type="project" value="UniProtKB-EC"/>
</dbReference>
<dbReference type="OrthoDB" id="7403325at2759"/>
<comment type="similarity">
    <text evidence="7">Belongs to the class-V pyridoxal-phosphate-dependent aminotransferase family.</text>
</comment>
<keyword evidence="12" id="KW-1185">Reference proteome</keyword>
<dbReference type="NCBIfam" id="TIGR03301">
    <property type="entry name" value="PhnW-AepZ"/>
    <property type="match status" value="1"/>
</dbReference>
<comment type="caution">
    <text evidence="11">The sequence shown here is derived from an EMBL/GenBank/DDBJ whole genome shotgun (WGS) entry which is preliminary data.</text>
</comment>
<comment type="cofactor">
    <cofactor evidence="1 7 9">
        <name>pyridoxal 5'-phosphate</name>
        <dbReference type="ChEBI" id="CHEBI:597326"/>
    </cofactor>
</comment>
<evidence type="ECO:0000259" key="10">
    <source>
        <dbReference type="Pfam" id="PF00266"/>
    </source>
</evidence>
<evidence type="ECO:0000256" key="3">
    <source>
        <dbReference type="ARBA" id="ARBA00022679"/>
    </source>
</evidence>
<feature type="modified residue" description="N6-(pyridoxal phosphate)lysine" evidence="9">
    <location>
        <position position="202"/>
    </location>
</feature>
<evidence type="ECO:0000313" key="11">
    <source>
        <dbReference type="EMBL" id="RNA17325.1"/>
    </source>
</evidence>
<dbReference type="InterPro" id="IPR015422">
    <property type="entry name" value="PyrdxlP-dep_Trfase_small"/>
</dbReference>
<evidence type="ECO:0000256" key="9">
    <source>
        <dbReference type="PIRSR" id="PIRSR000524-50"/>
    </source>
</evidence>
<keyword evidence="5 11" id="KW-0670">Pyruvate</keyword>
<dbReference type="PANTHER" id="PTHR42778">
    <property type="entry name" value="2-AMINOETHYLPHOSPHONATE--PYRUVATE TRANSAMINASE"/>
    <property type="match status" value="1"/>
</dbReference>
<feature type="domain" description="Aminotransferase class V" evidence="10">
    <location>
        <begin position="60"/>
        <end position="332"/>
    </location>
</feature>
<evidence type="ECO:0000256" key="5">
    <source>
        <dbReference type="ARBA" id="ARBA00023317"/>
    </source>
</evidence>
<evidence type="ECO:0000256" key="6">
    <source>
        <dbReference type="ARBA" id="ARBA00049460"/>
    </source>
</evidence>
<dbReference type="NCBIfam" id="TIGR02326">
    <property type="entry name" value="transamin_PhnW"/>
    <property type="match status" value="1"/>
</dbReference>
<keyword evidence="4 7" id="KW-0663">Pyridoxal phosphate</keyword>
<dbReference type="NCBIfam" id="NF010006">
    <property type="entry name" value="PRK13479.1"/>
    <property type="match status" value="1"/>
</dbReference>
<evidence type="ECO:0000256" key="2">
    <source>
        <dbReference type="ARBA" id="ARBA00022576"/>
    </source>
</evidence>
<dbReference type="InterPro" id="IPR012703">
    <property type="entry name" value="NH2EtPonate_pyrv_transaminase"/>
</dbReference>
<dbReference type="EC" id="2.6.1.44" evidence="7"/>
<dbReference type="Proteomes" id="UP000276133">
    <property type="component" value="Unassembled WGS sequence"/>
</dbReference>
<dbReference type="InterPro" id="IPR024169">
    <property type="entry name" value="SP_NH2Trfase/AEP_transaminase"/>
</dbReference>
<keyword evidence="3 11" id="KW-0808">Transferase</keyword>